<dbReference type="Proteomes" id="UP001234297">
    <property type="component" value="Chromosome 3"/>
</dbReference>
<gene>
    <name evidence="1" type="ORF">MRB53_008912</name>
</gene>
<protein>
    <submittedName>
        <fullName evidence="1">Uncharacterized protein</fullName>
    </submittedName>
</protein>
<keyword evidence="2" id="KW-1185">Reference proteome</keyword>
<reference evidence="1 2" key="1">
    <citation type="journal article" date="2022" name="Hortic Res">
        <title>A haplotype resolved chromosomal level avocado genome allows analysis of novel avocado genes.</title>
        <authorList>
            <person name="Nath O."/>
            <person name="Fletcher S.J."/>
            <person name="Hayward A."/>
            <person name="Shaw L.M."/>
            <person name="Masouleh A.K."/>
            <person name="Furtado A."/>
            <person name="Henry R.J."/>
            <person name="Mitter N."/>
        </authorList>
    </citation>
    <scope>NUCLEOTIDE SEQUENCE [LARGE SCALE GENOMIC DNA]</scope>
    <source>
        <strain evidence="2">cv. Hass</strain>
    </source>
</reference>
<sequence>MVKPDCTWGTCLLIIFLIFFQCNRIDAIYRNRLNLATQFLAPHNEARAALGMHPLVWDWRVARYAAWYANQRRGDCALRHSNGPYGENIFWAVVAVGPRRRWLGPGLRRGSGTSIEPIRVRGDRSVGTTPRSFGAAQGGWGAPW</sequence>
<comment type="caution">
    <text evidence="1">The sequence shown here is derived from an EMBL/GenBank/DDBJ whole genome shotgun (WGS) entry which is preliminary data.</text>
</comment>
<dbReference type="EMBL" id="CM056811">
    <property type="protein sequence ID" value="KAJ8634645.1"/>
    <property type="molecule type" value="Genomic_DNA"/>
</dbReference>
<organism evidence="1 2">
    <name type="scientific">Persea americana</name>
    <name type="common">Avocado</name>
    <dbReference type="NCBI Taxonomy" id="3435"/>
    <lineage>
        <taxon>Eukaryota</taxon>
        <taxon>Viridiplantae</taxon>
        <taxon>Streptophyta</taxon>
        <taxon>Embryophyta</taxon>
        <taxon>Tracheophyta</taxon>
        <taxon>Spermatophyta</taxon>
        <taxon>Magnoliopsida</taxon>
        <taxon>Magnoliidae</taxon>
        <taxon>Laurales</taxon>
        <taxon>Lauraceae</taxon>
        <taxon>Persea</taxon>
    </lineage>
</organism>
<accession>A0ACC2LMP0</accession>
<name>A0ACC2LMP0_PERAE</name>
<proteinExistence type="predicted"/>
<evidence type="ECO:0000313" key="2">
    <source>
        <dbReference type="Proteomes" id="UP001234297"/>
    </source>
</evidence>
<evidence type="ECO:0000313" key="1">
    <source>
        <dbReference type="EMBL" id="KAJ8634645.1"/>
    </source>
</evidence>